<dbReference type="NCBIfam" id="TIGR00753">
    <property type="entry name" value="undec_PP_bacA"/>
    <property type="match status" value="1"/>
</dbReference>
<comment type="miscellaneous">
    <text evidence="14">Bacitracin is thought to be involved in the inhibition of peptidoglycan synthesis by sequestering undecaprenyl diphosphate, thereby reducing the pool of lipid carrier available.</text>
</comment>
<dbReference type="GO" id="GO:0071555">
    <property type="term" value="P:cell wall organization"/>
    <property type="evidence" value="ECO:0007669"/>
    <property type="project" value="UniProtKB-KW"/>
</dbReference>
<evidence type="ECO:0000256" key="2">
    <source>
        <dbReference type="ARBA" id="ARBA00010621"/>
    </source>
</evidence>
<evidence type="ECO:0000256" key="6">
    <source>
        <dbReference type="ARBA" id="ARBA00022692"/>
    </source>
</evidence>
<dbReference type="GO" id="GO:0005886">
    <property type="term" value="C:plasma membrane"/>
    <property type="evidence" value="ECO:0007669"/>
    <property type="project" value="UniProtKB-SubCell"/>
</dbReference>
<dbReference type="Proteomes" id="UP000198623">
    <property type="component" value="Unassembled WGS sequence"/>
</dbReference>
<dbReference type="PANTHER" id="PTHR30622">
    <property type="entry name" value="UNDECAPRENYL-DIPHOSPHATASE"/>
    <property type="match status" value="1"/>
</dbReference>
<comment type="similarity">
    <text evidence="2 14">Belongs to the UppP family.</text>
</comment>
<feature type="transmembrane region" description="Helical" evidence="14">
    <location>
        <begin position="150"/>
        <end position="176"/>
    </location>
</feature>
<keyword evidence="7 14" id="KW-0378">Hydrolase</keyword>
<sequence length="270" mass="29662">MDWIQTVVLALIQGLTEFLPVSSSAHLILPSQLLGWPDQGLAFDVGVHMGTLSAVMFYFRQDVSNMLLAFFASFKGDKSVDGRIAWFVIFATLPALLFGFFLNDIVDHYGRSILVIAATTLIFGALLWWADVSRREIKPLENIRLRDAIWIGLAQAVALIPGTSRSGITITAALMLGFTRQAAARFSFLLSIPVIMAAGSYKGLELAQTATGTQWEMVLGGVLVSALSALACIHYFLKLLDRTGMLPFVIYRFCLGLFLLAIYFFVPVNA</sequence>
<evidence type="ECO:0000256" key="12">
    <source>
        <dbReference type="ARBA" id="ARBA00032932"/>
    </source>
</evidence>
<evidence type="ECO:0000256" key="13">
    <source>
        <dbReference type="ARBA" id="ARBA00047594"/>
    </source>
</evidence>
<protein>
    <recommendedName>
        <fullName evidence="4 14">Undecaprenyl-diphosphatase</fullName>
        <ecNumber evidence="3 14">3.6.1.27</ecNumber>
    </recommendedName>
    <alternativeName>
        <fullName evidence="12 14">Bacitracin resistance protein</fullName>
    </alternativeName>
    <alternativeName>
        <fullName evidence="11 14">Undecaprenyl pyrophosphate phosphatase</fullName>
    </alternativeName>
</protein>
<keyword evidence="16" id="KW-1185">Reference proteome</keyword>
<evidence type="ECO:0000256" key="8">
    <source>
        <dbReference type="ARBA" id="ARBA00022989"/>
    </source>
</evidence>
<dbReference type="NCBIfam" id="NF001393">
    <property type="entry name" value="PRK00281.2-4"/>
    <property type="match status" value="1"/>
</dbReference>
<evidence type="ECO:0000256" key="9">
    <source>
        <dbReference type="ARBA" id="ARBA00023136"/>
    </source>
</evidence>
<feature type="transmembrane region" description="Helical" evidence="14">
    <location>
        <begin position="108"/>
        <end position="129"/>
    </location>
</feature>
<dbReference type="PANTHER" id="PTHR30622:SF4">
    <property type="entry name" value="UNDECAPRENYL-DIPHOSPHATASE"/>
    <property type="match status" value="1"/>
</dbReference>
<dbReference type="STRING" id="1045558.SAMN05216175_107173"/>
<keyword evidence="8 14" id="KW-1133">Transmembrane helix</keyword>
<evidence type="ECO:0000256" key="14">
    <source>
        <dbReference type="HAMAP-Rule" id="MF_01006"/>
    </source>
</evidence>
<dbReference type="GO" id="GO:0046677">
    <property type="term" value="P:response to antibiotic"/>
    <property type="evidence" value="ECO:0007669"/>
    <property type="project" value="UniProtKB-UniRule"/>
</dbReference>
<reference evidence="16" key="1">
    <citation type="submission" date="2016-10" db="EMBL/GenBank/DDBJ databases">
        <authorList>
            <person name="Varghese N."/>
            <person name="Submissions S."/>
        </authorList>
    </citation>
    <scope>NUCLEOTIDE SEQUENCE [LARGE SCALE GENOMIC DNA]</scope>
    <source>
        <strain evidence="16">CGMCC 1.10971</strain>
    </source>
</reference>
<dbReference type="GO" id="GO:0009252">
    <property type="term" value="P:peptidoglycan biosynthetic process"/>
    <property type="evidence" value="ECO:0007669"/>
    <property type="project" value="UniProtKB-KW"/>
</dbReference>
<accession>A0A1I2SH54</accession>
<dbReference type="AlphaFoldDB" id="A0A1I2SH54"/>
<evidence type="ECO:0000256" key="11">
    <source>
        <dbReference type="ARBA" id="ARBA00032707"/>
    </source>
</evidence>
<keyword evidence="14" id="KW-0133">Cell shape</keyword>
<dbReference type="HAMAP" id="MF_01006">
    <property type="entry name" value="Undec_diphosphatase"/>
    <property type="match status" value="1"/>
</dbReference>
<evidence type="ECO:0000256" key="7">
    <source>
        <dbReference type="ARBA" id="ARBA00022801"/>
    </source>
</evidence>
<keyword evidence="10 14" id="KW-0046">Antibiotic resistance</keyword>
<comment type="catalytic activity">
    <reaction evidence="13 14">
        <text>di-trans,octa-cis-undecaprenyl diphosphate + H2O = di-trans,octa-cis-undecaprenyl phosphate + phosphate + H(+)</text>
        <dbReference type="Rhea" id="RHEA:28094"/>
        <dbReference type="ChEBI" id="CHEBI:15377"/>
        <dbReference type="ChEBI" id="CHEBI:15378"/>
        <dbReference type="ChEBI" id="CHEBI:43474"/>
        <dbReference type="ChEBI" id="CHEBI:58405"/>
        <dbReference type="ChEBI" id="CHEBI:60392"/>
        <dbReference type="EC" id="3.6.1.27"/>
    </reaction>
</comment>
<evidence type="ECO:0000256" key="1">
    <source>
        <dbReference type="ARBA" id="ARBA00004651"/>
    </source>
</evidence>
<dbReference type="Pfam" id="PF02673">
    <property type="entry name" value="BacA"/>
    <property type="match status" value="1"/>
</dbReference>
<keyword evidence="9 14" id="KW-0472">Membrane</keyword>
<gene>
    <name evidence="14" type="primary">uppP</name>
    <name evidence="15" type="ORF">SAMN05216175_107173</name>
</gene>
<evidence type="ECO:0000313" key="16">
    <source>
        <dbReference type="Proteomes" id="UP000198623"/>
    </source>
</evidence>
<evidence type="ECO:0000256" key="5">
    <source>
        <dbReference type="ARBA" id="ARBA00022475"/>
    </source>
</evidence>
<evidence type="ECO:0000256" key="10">
    <source>
        <dbReference type="ARBA" id="ARBA00023251"/>
    </source>
</evidence>
<evidence type="ECO:0000256" key="4">
    <source>
        <dbReference type="ARBA" id="ARBA00021581"/>
    </source>
</evidence>
<dbReference type="RefSeq" id="WP_090728371.1">
    <property type="nucleotide sequence ID" value="NZ_FOOU01000007.1"/>
</dbReference>
<keyword evidence="14" id="KW-0961">Cell wall biogenesis/degradation</keyword>
<proteinExistence type="inferred from homology"/>
<keyword evidence="14" id="KW-0573">Peptidoglycan synthesis</keyword>
<organism evidence="15 16">
    <name type="scientific">Neptunomonas qingdaonensis</name>
    <dbReference type="NCBI Taxonomy" id="1045558"/>
    <lineage>
        <taxon>Bacteria</taxon>
        <taxon>Pseudomonadati</taxon>
        <taxon>Pseudomonadota</taxon>
        <taxon>Gammaproteobacteria</taxon>
        <taxon>Oceanospirillales</taxon>
        <taxon>Oceanospirillaceae</taxon>
        <taxon>Neptunomonas</taxon>
    </lineage>
</organism>
<dbReference type="OrthoDB" id="9808289at2"/>
<dbReference type="EMBL" id="FOOU01000007">
    <property type="protein sequence ID" value="SFG49506.1"/>
    <property type="molecule type" value="Genomic_DNA"/>
</dbReference>
<feature type="transmembrane region" description="Helical" evidence="14">
    <location>
        <begin position="80"/>
        <end position="102"/>
    </location>
</feature>
<dbReference type="EC" id="3.6.1.27" evidence="3 14"/>
<comment type="function">
    <text evidence="14">Catalyzes the dephosphorylation of undecaprenyl diphosphate (UPP). Confers resistance to bacitracin.</text>
</comment>
<keyword evidence="6 14" id="KW-0812">Transmembrane</keyword>
<feature type="transmembrane region" description="Helical" evidence="14">
    <location>
        <begin position="216"/>
        <end position="237"/>
    </location>
</feature>
<evidence type="ECO:0000256" key="3">
    <source>
        <dbReference type="ARBA" id="ARBA00012374"/>
    </source>
</evidence>
<evidence type="ECO:0000313" key="15">
    <source>
        <dbReference type="EMBL" id="SFG49506.1"/>
    </source>
</evidence>
<comment type="subcellular location">
    <subcellularLocation>
        <location evidence="1 14">Cell membrane</location>
        <topology evidence="1 14">Multi-pass membrane protein</topology>
    </subcellularLocation>
</comment>
<dbReference type="GO" id="GO:0050380">
    <property type="term" value="F:undecaprenyl-diphosphatase activity"/>
    <property type="evidence" value="ECO:0007669"/>
    <property type="project" value="UniProtKB-UniRule"/>
</dbReference>
<dbReference type="InterPro" id="IPR003824">
    <property type="entry name" value="UppP"/>
</dbReference>
<feature type="transmembrane region" description="Helical" evidence="14">
    <location>
        <begin position="182"/>
        <end position="204"/>
    </location>
</feature>
<name>A0A1I2SH54_9GAMM</name>
<keyword evidence="5 14" id="KW-1003">Cell membrane</keyword>
<dbReference type="GO" id="GO:0008360">
    <property type="term" value="P:regulation of cell shape"/>
    <property type="evidence" value="ECO:0007669"/>
    <property type="project" value="UniProtKB-KW"/>
</dbReference>
<feature type="transmembrane region" description="Helical" evidence="14">
    <location>
        <begin position="249"/>
        <end position="266"/>
    </location>
</feature>